<organism evidence="1 2">
    <name type="scientific">Roseicyclus elongatus DSM 19469</name>
    <dbReference type="NCBI Taxonomy" id="1294273"/>
    <lineage>
        <taxon>Bacteria</taxon>
        <taxon>Pseudomonadati</taxon>
        <taxon>Pseudomonadota</taxon>
        <taxon>Alphaproteobacteria</taxon>
        <taxon>Rhodobacterales</taxon>
        <taxon>Roseobacteraceae</taxon>
        <taxon>Roseicyclus</taxon>
    </lineage>
</organism>
<dbReference type="Proteomes" id="UP000019593">
    <property type="component" value="Chromosome"/>
</dbReference>
<reference evidence="1 2" key="1">
    <citation type="submission" date="2013-03" db="EMBL/GenBank/DDBJ databases">
        <authorList>
            <person name="Fiebig A."/>
            <person name="Goeker M."/>
            <person name="Klenk H.-P.P."/>
        </authorList>
    </citation>
    <scope>NUCLEOTIDE SEQUENCE [LARGE SCALE GENOMIC DNA]</scope>
    <source>
        <strain evidence="2">DSM 19469</strain>
    </source>
</reference>
<accession>W8RQ46</accession>
<gene>
    <name evidence="1" type="ORF">roselon_00887</name>
</gene>
<sequence>MVLQPNLSRIVLWTVRSLAFVMAVAMFAGLAPSVAEAQLRNPCPVEWQNDGDCDEPSGLGLCDWGTDVADCSNPNSNFGTLANPCPYTNDGDCDEWNGLGLCARGTDVADCSNPNSNFGGNPIGYQPPVGQPPNGGNVVVDPCPEGFALQNGVCMPTQQQPPACPEGFMLQNGVCVPAQQQPPVVCPEGFTFMNGACQPTQSGQVCPPGQTLVNGVCQAAQQPPSGDSCPPGQVSILGVCQDPGGTPID</sequence>
<dbReference type="EMBL" id="CP004372">
    <property type="protein sequence ID" value="AHM03294.1"/>
    <property type="molecule type" value="Genomic_DNA"/>
</dbReference>
<name>W8RQ46_9RHOB</name>
<dbReference type="eggNOG" id="ENOG502ZGB3">
    <property type="taxonomic scope" value="Bacteria"/>
</dbReference>
<protein>
    <submittedName>
        <fullName evidence="1">Uncharacterized protein</fullName>
    </submittedName>
</protein>
<proteinExistence type="predicted"/>
<dbReference type="KEGG" id="red:roselon_00887"/>
<dbReference type="HOGENOM" id="CLU_1115116_0_0_5"/>
<dbReference type="AlphaFoldDB" id="W8RQ46"/>
<evidence type="ECO:0000313" key="1">
    <source>
        <dbReference type="EMBL" id="AHM03294.1"/>
    </source>
</evidence>
<evidence type="ECO:0000313" key="2">
    <source>
        <dbReference type="Proteomes" id="UP000019593"/>
    </source>
</evidence>
<keyword evidence="2" id="KW-1185">Reference proteome</keyword>